<protein>
    <recommendedName>
        <fullName evidence="6">Septum formation initiator family protein</fullName>
    </recommendedName>
</protein>
<evidence type="ECO:0000313" key="4">
    <source>
        <dbReference type="EMBL" id="GAA3701690.1"/>
    </source>
</evidence>
<sequence length="296" mass="31516">MTTRRPRMPRAGNGAPRPPRPTDREDAVETRSARSDDPQRRPSGDRQSGGQQSAGRKPAGGRVPDGRQAGNRSAADGPGARPGSTRPQQAQAKRSGTKPSQPRTDQAKPAPARSSRNDGAPAVLRLPKSEARLRQRAELSGAIRSGRPGSAEPGAGPDAAGTQEAAPVPARSFSGRLIALAVVLAAVTALLLPSVGVYMEQRKELTALQETIATLEAEQEHLETQVKRWEDPAYIRQQARERINLVMPGERKYMVVGEPPQAAGEPLSANASPSDVPADLPWVDALWDSVKRAATD</sequence>
<feature type="coiled-coil region" evidence="1">
    <location>
        <begin position="198"/>
        <end position="225"/>
    </location>
</feature>
<keyword evidence="3" id="KW-0472">Membrane</keyword>
<dbReference type="InterPro" id="IPR007060">
    <property type="entry name" value="FtsL/DivIC"/>
</dbReference>
<evidence type="ECO:0000256" key="2">
    <source>
        <dbReference type="SAM" id="MobiDB-lite"/>
    </source>
</evidence>
<keyword evidence="5" id="KW-1185">Reference proteome</keyword>
<feature type="region of interest" description="Disordered" evidence="2">
    <location>
        <begin position="1"/>
        <end position="167"/>
    </location>
</feature>
<evidence type="ECO:0008006" key="6">
    <source>
        <dbReference type="Google" id="ProtNLM"/>
    </source>
</evidence>
<accession>A0ABP7DAD2</accession>
<evidence type="ECO:0000313" key="5">
    <source>
        <dbReference type="Proteomes" id="UP001501536"/>
    </source>
</evidence>
<gene>
    <name evidence="4" type="ORF">GCM10022377_14200</name>
</gene>
<keyword evidence="3" id="KW-0812">Transmembrane</keyword>
<evidence type="ECO:0000256" key="1">
    <source>
        <dbReference type="SAM" id="Coils"/>
    </source>
</evidence>
<evidence type="ECO:0000256" key="3">
    <source>
        <dbReference type="SAM" id="Phobius"/>
    </source>
</evidence>
<keyword evidence="1" id="KW-0175">Coiled coil</keyword>
<feature type="transmembrane region" description="Helical" evidence="3">
    <location>
        <begin position="177"/>
        <end position="199"/>
    </location>
</feature>
<feature type="compositionally biased region" description="Basic and acidic residues" evidence="2">
    <location>
        <begin position="20"/>
        <end position="44"/>
    </location>
</feature>
<name>A0ABP7DAD2_9MICC</name>
<feature type="compositionally biased region" description="Polar residues" evidence="2">
    <location>
        <begin position="85"/>
        <end position="104"/>
    </location>
</feature>
<dbReference type="Proteomes" id="UP001501536">
    <property type="component" value="Unassembled WGS sequence"/>
</dbReference>
<keyword evidence="3" id="KW-1133">Transmembrane helix</keyword>
<organism evidence="4 5">
    <name type="scientific">Zhihengliuella alba</name>
    <dbReference type="NCBI Taxonomy" id="547018"/>
    <lineage>
        <taxon>Bacteria</taxon>
        <taxon>Bacillati</taxon>
        <taxon>Actinomycetota</taxon>
        <taxon>Actinomycetes</taxon>
        <taxon>Micrococcales</taxon>
        <taxon>Micrococcaceae</taxon>
        <taxon>Zhihengliuella</taxon>
    </lineage>
</organism>
<dbReference type="Pfam" id="PF04977">
    <property type="entry name" value="DivIC"/>
    <property type="match status" value="1"/>
</dbReference>
<feature type="compositionally biased region" description="Polar residues" evidence="2">
    <location>
        <begin position="45"/>
        <end position="54"/>
    </location>
</feature>
<reference evidence="5" key="1">
    <citation type="journal article" date="2019" name="Int. J. Syst. Evol. Microbiol.">
        <title>The Global Catalogue of Microorganisms (GCM) 10K type strain sequencing project: providing services to taxonomists for standard genome sequencing and annotation.</title>
        <authorList>
            <consortium name="The Broad Institute Genomics Platform"/>
            <consortium name="The Broad Institute Genome Sequencing Center for Infectious Disease"/>
            <person name="Wu L."/>
            <person name="Ma J."/>
        </authorList>
    </citation>
    <scope>NUCLEOTIDE SEQUENCE [LARGE SCALE GENOMIC DNA]</scope>
    <source>
        <strain evidence="5">JCM 16961</strain>
    </source>
</reference>
<proteinExistence type="predicted"/>
<comment type="caution">
    <text evidence="4">The sequence shown here is derived from an EMBL/GenBank/DDBJ whole genome shotgun (WGS) entry which is preliminary data.</text>
</comment>
<feature type="compositionally biased region" description="Basic and acidic residues" evidence="2">
    <location>
        <begin position="127"/>
        <end position="137"/>
    </location>
</feature>
<dbReference type="EMBL" id="BAABCJ010000002">
    <property type="protein sequence ID" value="GAA3701690.1"/>
    <property type="molecule type" value="Genomic_DNA"/>
</dbReference>
<dbReference type="RefSeq" id="WP_344882097.1">
    <property type="nucleotide sequence ID" value="NZ_BAABCJ010000002.1"/>
</dbReference>